<keyword evidence="3" id="KW-1185">Reference proteome</keyword>
<protein>
    <recommendedName>
        <fullName evidence="4">ATP-binding protein</fullName>
    </recommendedName>
</protein>
<sequence>MDGGRARGGPGGSGAPGGCGGSGGSGGTRAGGPAALWVVSGPPGAGKSTVAAALLTLLDPVPALLDKDTVYGGFVAATLRAHGRDEGEREGPWYDENVKRHEYEGLTEVARQIRSHGCPVLLEGPFTTQVHDAAVWERWVEQLGGPVVRLLWVRSDGPALRSRLEARGLARDAGKLGRFEEYLRAIRVDEPPVVPHDEIDNRPGAPPLAARLARLVVPGEDTGPGGSGPADR</sequence>
<dbReference type="Pfam" id="PF13671">
    <property type="entry name" value="AAA_33"/>
    <property type="match status" value="1"/>
</dbReference>
<evidence type="ECO:0000313" key="3">
    <source>
        <dbReference type="Proteomes" id="UP001499930"/>
    </source>
</evidence>
<dbReference type="EMBL" id="BAAAWD010000012">
    <property type="protein sequence ID" value="GAA3015378.1"/>
    <property type="molecule type" value="Genomic_DNA"/>
</dbReference>
<comment type="caution">
    <text evidence="2">The sequence shown here is derived from an EMBL/GenBank/DDBJ whole genome shotgun (WGS) entry which is preliminary data.</text>
</comment>
<evidence type="ECO:0008006" key="4">
    <source>
        <dbReference type="Google" id="ProtNLM"/>
    </source>
</evidence>
<evidence type="ECO:0000313" key="2">
    <source>
        <dbReference type="EMBL" id="GAA3015378.1"/>
    </source>
</evidence>
<proteinExistence type="predicted"/>
<dbReference type="SUPFAM" id="SSF52540">
    <property type="entry name" value="P-loop containing nucleoside triphosphate hydrolases"/>
    <property type="match status" value="1"/>
</dbReference>
<dbReference type="RefSeq" id="WP_344898217.1">
    <property type="nucleotide sequence ID" value="NZ_BAAAWD010000012.1"/>
</dbReference>
<evidence type="ECO:0000256" key="1">
    <source>
        <dbReference type="SAM" id="MobiDB-lite"/>
    </source>
</evidence>
<feature type="region of interest" description="Disordered" evidence="1">
    <location>
        <begin position="1"/>
        <end position="27"/>
    </location>
</feature>
<dbReference type="InterPro" id="IPR027417">
    <property type="entry name" value="P-loop_NTPase"/>
</dbReference>
<dbReference type="Proteomes" id="UP001499930">
    <property type="component" value="Unassembled WGS sequence"/>
</dbReference>
<name>A0ABN3Y2F7_9ACTN</name>
<gene>
    <name evidence="2" type="ORF">GCM10017559_43450</name>
</gene>
<dbReference type="Gene3D" id="3.40.50.300">
    <property type="entry name" value="P-loop containing nucleotide triphosphate hydrolases"/>
    <property type="match status" value="1"/>
</dbReference>
<reference evidence="2 3" key="1">
    <citation type="journal article" date="2019" name="Int. J. Syst. Evol. Microbiol.">
        <title>The Global Catalogue of Microorganisms (GCM) 10K type strain sequencing project: providing services to taxonomists for standard genome sequencing and annotation.</title>
        <authorList>
            <consortium name="The Broad Institute Genomics Platform"/>
            <consortium name="The Broad Institute Genome Sequencing Center for Infectious Disease"/>
            <person name="Wu L."/>
            <person name="Ma J."/>
        </authorList>
    </citation>
    <scope>NUCLEOTIDE SEQUENCE [LARGE SCALE GENOMIC DNA]</scope>
    <source>
        <strain evidence="2 3">JCM 3106</strain>
    </source>
</reference>
<accession>A0ABN3Y2F7</accession>
<organism evidence="2 3">
    <name type="scientific">Streptosporangium longisporum</name>
    <dbReference type="NCBI Taxonomy" id="46187"/>
    <lineage>
        <taxon>Bacteria</taxon>
        <taxon>Bacillati</taxon>
        <taxon>Actinomycetota</taxon>
        <taxon>Actinomycetes</taxon>
        <taxon>Streptosporangiales</taxon>
        <taxon>Streptosporangiaceae</taxon>
        <taxon>Streptosporangium</taxon>
    </lineage>
</organism>